<reference evidence="3 4" key="1">
    <citation type="journal article" date="2020" name="Nat. Food">
        <title>A phased Vanilla planifolia genome enables genetic improvement of flavour and production.</title>
        <authorList>
            <person name="Hasing T."/>
            <person name="Tang H."/>
            <person name="Brym M."/>
            <person name="Khazi F."/>
            <person name="Huang T."/>
            <person name="Chambers A.H."/>
        </authorList>
    </citation>
    <scope>NUCLEOTIDE SEQUENCE [LARGE SCALE GENOMIC DNA]</scope>
    <source>
        <tissue evidence="1">Leaf</tissue>
    </source>
</reference>
<dbReference type="EMBL" id="JADCNM010000043">
    <property type="protein sequence ID" value="KAG0451895.1"/>
    <property type="molecule type" value="Genomic_DNA"/>
</dbReference>
<evidence type="ECO:0000313" key="1">
    <source>
        <dbReference type="EMBL" id="KAG0451814.1"/>
    </source>
</evidence>
<name>A0A835PH77_VANPL</name>
<dbReference type="Proteomes" id="UP000636800">
    <property type="component" value="Unassembled WGS sequence"/>
</dbReference>
<accession>A0A835PH77</accession>
<organism evidence="1 3">
    <name type="scientific">Vanilla planifolia</name>
    <name type="common">Vanilla</name>
    <dbReference type="NCBI Taxonomy" id="51239"/>
    <lineage>
        <taxon>Eukaryota</taxon>
        <taxon>Viridiplantae</taxon>
        <taxon>Streptophyta</taxon>
        <taxon>Embryophyta</taxon>
        <taxon>Tracheophyta</taxon>
        <taxon>Spermatophyta</taxon>
        <taxon>Magnoliopsida</taxon>
        <taxon>Liliopsida</taxon>
        <taxon>Asparagales</taxon>
        <taxon>Orchidaceae</taxon>
        <taxon>Vanilloideae</taxon>
        <taxon>Vanilleae</taxon>
        <taxon>Vanilla</taxon>
    </lineage>
</organism>
<dbReference type="EMBL" id="JADCNL010000043">
    <property type="protein sequence ID" value="KAG0451814.1"/>
    <property type="molecule type" value="Genomic_DNA"/>
</dbReference>
<evidence type="ECO:0000313" key="2">
    <source>
        <dbReference type="EMBL" id="KAG0451895.1"/>
    </source>
</evidence>
<proteinExistence type="predicted"/>
<evidence type="ECO:0000313" key="3">
    <source>
        <dbReference type="Proteomes" id="UP000636800"/>
    </source>
</evidence>
<evidence type="ECO:0000313" key="4">
    <source>
        <dbReference type="Proteomes" id="UP000639772"/>
    </source>
</evidence>
<dbReference type="Proteomes" id="UP000639772">
    <property type="component" value="Unassembled WGS sequence"/>
</dbReference>
<protein>
    <submittedName>
        <fullName evidence="1">Uncharacterized protein</fullName>
    </submittedName>
</protein>
<keyword evidence="3" id="KW-1185">Reference proteome</keyword>
<comment type="caution">
    <text evidence="1">The sequence shown here is derived from an EMBL/GenBank/DDBJ whole genome shotgun (WGS) entry which is preliminary data.</text>
</comment>
<sequence>MQLFSHTFDSDSAHARVTSLSFEQLKSSFLQKSMNSAATSNADKKEQQMSYSCSKSALGLIEHLLRAGAGSIKKPFVLAFDLNSPSLVE</sequence>
<gene>
    <name evidence="2" type="ORF">HPP92_025986</name>
    <name evidence="1" type="ORF">HPP92_026267</name>
</gene>
<dbReference type="AlphaFoldDB" id="A0A835PH77"/>